<organism evidence="2 3">
    <name type="scientific">Providencia alcalifaciens</name>
    <dbReference type="NCBI Taxonomy" id="126385"/>
    <lineage>
        <taxon>Bacteria</taxon>
        <taxon>Pseudomonadati</taxon>
        <taxon>Pseudomonadota</taxon>
        <taxon>Gammaproteobacteria</taxon>
        <taxon>Enterobacterales</taxon>
        <taxon>Morganellaceae</taxon>
        <taxon>Providencia</taxon>
    </lineage>
</organism>
<dbReference type="AlphaFoldDB" id="A0AAW9VE29"/>
<feature type="transmembrane region" description="Helical" evidence="1">
    <location>
        <begin position="19"/>
        <end position="37"/>
    </location>
</feature>
<name>A0AAW9VE29_9GAMM</name>
<dbReference type="EMBL" id="WLUB01000053">
    <property type="protein sequence ID" value="MTC36152.1"/>
    <property type="molecule type" value="Genomic_DNA"/>
</dbReference>
<evidence type="ECO:0000256" key="1">
    <source>
        <dbReference type="SAM" id="Phobius"/>
    </source>
</evidence>
<evidence type="ECO:0000313" key="2">
    <source>
        <dbReference type="EMBL" id="MTC36152.1"/>
    </source>
</evidence>
<dbReference type="InterPro" id="IPR025982">
    <property type="entry name" value="SieB"/>
</dbReference>
<dbReference type="Proteomes" id="UP000449944">
    <property type="component" value="Unassembled WGS sequence"/>
</dbReference>
<dbReference type="Pfam" id="PF14163">
    <property type="entry name" value="SieB"/>
    <property type="match status" value="1"/>
</dbReference>
<proteinExistence type="predicted"/>
<feature type="transmembrane region" description="Helical" evidence="1">
    <location>
        <begin position="49"/>
        <end position="66"/>
    </location>
</feature>
<keyword evidence="1" id="KW-1133">Transmembrane helix</keyword>
<sequence length="172" mass="19801">MELLGIIARVLKSESLERVMWFIIVWGVLLIFSPDSWSEGVNSKVGIPHFWQVFIFAIAFVAATNTQRFVTMAAKTLLSSVHNRRAKQKEAKISQVISSLSNDEKECLAIFIDINERFLAFAREDKIALSLMDKNILHDFSRHLNIEHAGEYTINPDYYLECVKQFTGYLDR</sequence>
<keyword evidence="1" id="KW-0812">Transmembrane</keyword>
<evidence type="ECO:0000313" key="3">
    <source>
        <dbReference type="Proteomes" id="UP000449944"/>
    </source>
</evidence>
<accession>A0AAW9VE29</accession>
<gene>
    <name evidence="2" type="ORF">GKR67_16305</name>
</gene>
<protein>
    <recommendedName>
        <fullName evidence="4">Superinfection exclusion protein B</fullName>
    </recommendedName>
</protein>
<comment type="caution">
    <text evidence="2">The sequence shown here is derived from an EMBL/GenBank/DDBJ whole genome shotgun (WGS) entry which is preliminary data.</text>
</comment>
<keyword evidence="1" id="KW-0472">Membrane</keyword>
<evidence type="ECO:0008006" key="4">
    <source>
        <dbReference type="Google" id="ProtNLM"/>
    </source>
</evidence>
<reference evidence="2 3" key="1">
    <citation type="submission" date="2019-10" db="EMBL/GenBank/DDBJ databases">
        <title>Comparative genomic analysis of Providencia.</title>
        <authorList>
            <person name="Yuan C."/>
            <person name="Wei Y."/>
            <person name="Yin Z."/>
        </authorList>
    </citation>
    <scope>NUCLEOTIDE SEQUENCE [LARGE SCALE GENOMIC DNA]</scope>
    <source>
        <strain evidence="3">wls1934</strain>
    </source>
</reference>